<evidence type="ECO:0000256" key="2">
    <source>
        <dbReference type="PROSITE-ProRule" id="PRU00192"/>
    </source>
</evidence>
<keyword evidence="6" id="KW-1185">Reference proteome</keyword>
<name>A0AAD5UI27_9FUNG</name>
<dbReference type="SUPFAM" id="SSF103657">
    <property type="entry name" value="BAR/IMD domain-like"/>
    <property type="match status" value="1"/>
</dbReference>
<protein>
    <recommendedName>
        <fullName evidence="4">SH3 domain-containing protein</fullName>
    </recommendedName>
</protein>
<dbReference type="Gene3D" id="1.20.1270.60">
    <property type="entry name" value="Arfaptin homology (AH) domain/BAR domain"/>
    <property type="match status" value="1"/>
</dbReference>
<organism evidence="5 6">
    <name type="scientific">Boothiomyces macroporosus</name>
    <dbReference type="NCBI Taxonomy" id="261099"/>
    <lineage>
        <taxon>Eukaryota</taxon>
        <taxon>Fungi</taxon>
        <taxon>Fungi incertae sedis</taxon>
        <taxon>Chytridiomycota</taxon>
        <taxon>Chytridiomycota incertae sedis</taxon>
        <taxon>Chytridiomycetes</taxon>
        <taxon>Rhizophydiales</taxon>
        <taxon>Terramycetaceae</taxon>
        <taxon>Boothiomyces</taxon>
    </lineage>
</organism>
<proteinExistence type="predicted"/>
<dbReference type="InterPro" id="IPR036028">
    <property type="entry name" value="SH3-like_dom_sf"/>
</dbReference>
<evidence type="ECO:0000256" key="1">
    <source>
        <dbReference type="ARBA" id="ARBA00022443"/>
    </source>
</evidence>
<dbReference type="AlphaFoldDB" id="A0AAD5UI27"/>
<dbReference type="Proteomes" id="UP001210925">
    <property type="component" value="Unassembled WGS sequence"/>
</dbReference>
<feature type="region of interest" description="Disordered" evidence="3">
    <location>
        <begin position="376"/>
        <end position="441"/>
    </location>
</feature>
<evidence type="ECO:0000259" key="4">
    <source>
        <dbReference type="PROSITE" id="PS50002"/>
    </source>
</evidence>
<feature type="compositionally biased region" description="Polar residues" evidence="3">
    <location>
        <begin position="414"/>
        <end position="439"/>
    </location>
</feature>
<dbReference type="InterPro" id="IPR027267">
    <property type="entry name" value="AH/BAR_dom_sf"/>
</dbReference>
<feature type="domain" description="SH3" evidence="4">
    <location>
        <begin position="440"/>
        <end position="478"/>
    </location>
</feature>
<reference evidence="5" key="1">
    <citation type="submission" date="2020-05" db="EMBL/GenBank/DDBJ databases">
        <title>Phylogenomic resolution of chytrid fungi.</title>
        <authorList>
            <person name="Stajich J.E."/>
            <person name="Amses K."/>
            <person name="Simmons R."/>
            <person name="Seto K."/>
            <person name="Myers J."/>
            <person name="Bonds A."/>
            <person name="Quandt C.A."/>
            <person name="Barry K."/>
            <person name="Liu P."/>
            <person name="Grigoriev I."/>
            <person name="Longcore J.E."/>
            <person name="James T.Y."/>
        </authorList>
    </citation>
    <scope>NUCLEOTIDE SEQUENCE</scope>
    <source>
        <strain evidence="5">PLAUS21</strain>
    </source>
</reference>
<dbReference type="InterPro" id="IPR001452">
    <property type="entry name" value="SH3_domain"/>
</dbReference>
<dbReference type="SUPFAM" id="SSF50044">
    <property type="entry name" value="SH3-domain"/>
    <property type="match status" value="1"/>
</dbReference>
<gene>
    <name evidence="5" type="ORF">HK103_003329</name>
</gene>
<dbReference type="EMBL" id="JADGKB010000024">
    <property type="protein sequence ID" value="KAJ3258735.1"/>
    <property type="molecule type" value="Genomic_DNA"/>
</dbReference>
<dbReference type="PROSITE" id="PS50002">
    <property type="entry name" value="SH3"/>
    <property type="match status" value="1"/>
</dbReference>
<sequence length="478" mass="53553">MDALSFGKDLWDQVKQLEKYCEFGAEQLISMNEFLKIVSNAELEYGKALLRAVKPYKEEIKKLQEKTEKYPFYKAVTESTSIKSWEKMLDSYESLGSLRVETAEIFLNERKLIKTTSKDIEGVFKEVIIFLLLKFEEIKRGANQLTDMIAMMEKNYSNYKRELKDLDTCTAQYKKSLKDLKMSKKDMDKIKMDYDKQILASQEAVKCYRESVIELNKFKNTTSSAVLPKEQAIIGEAIAVNDAVRSSLDHDALIKSLKTGLEPPLDFSIADTSEVHSKKLALRSSSRDELRLDYESESEITKLPDKQGKKKAMEKIKLLDKEIVEVEKQRQGVDILKGAYKDSLNDVEVKLNQLLTQKHRLHCYVAKIDGKPAPEAPAFVSSPKNMSEAGISSSSVNPPSGSNSHPSNGSISNAPNLSFSHPSNGSNSQEAPATSTNSPGDVRKLKVLYDFVADSNSPEEMSVNSGDILILVKENGDG</sequence>
<evidence type="ECO:0000256" key="3">
    <source>
        <dbReference type="SAM" id="MobiDB-lite"/>
    </source>
</evidence>
<accession>A0AAD5UI27</accession>
<feature type="compositionally biased region" description="Low complexity" evidence="3">
    <location>
        <begin position="390"/>
        <end position="413"/>
    </location>
</feature>
<comment type="caution">
    <text evidence="5">The sequence shown here is derived from an EMBL/GenBank/DDBJ whole genome shotgun (WGS) entry which is preliminary data.</text>
</comment>
<evidence type="ECO:0000313" key="5">
    <source>
        <dbReference type="EMBL" id="KAJ3258735.1"/>
    </source>
</evidence>
<keyword evidence="1 2" id="KW-0728">SH3 domain</keyword>
<evidence type="ECO:0000313" key="6">
    <source>
        <dbReference type="Proteomes" id="UP001210925"/>
    </source>
</evidence>